<dbReference type="PANTHER" id="PTHR28637:SF1">
    <property type="entry name" value="DNA REPLICATION FACTOR CDT1"/>
    <property type="match status" value="1"/>
</dbReference>
<dbReference type="SUPFAM" id="SSF46785">
    <property type="entry name" value="Winged helix' DNA-binding domain"/>
    <property type="match status" value="1"/>
</dbReference>
<dbReference type="Pfam" id="PF08839">
    <property type="entry name" value="CDT1"/>
    <property type="match status" value="1"/>
</dbReference>
<dbReference type="InterPro" id="IPR038090">
    <property type="entry name" value="Cdt1_C_WH_dom_sf"/>
</dbReference>
<dbReference type="CDD" id="cd08767">
    <property type="entry name" value="Cdt1_c"/>
    <property type="match status" value="1"/>
</dbReference>
<feature type="region of interest" description="Disordered" evidence="3">
    <location>
        <begin position="65"/>
        <end position="113"/>
    </location>
</feature>
<evidence type="ECO:0000256" key="1">
    <source>
        <dbReference type="ARBA" id="ARBA00008356"/>
    </source>
</evidence>
<feature type="compositionally biased region" description="Basic and acidic residues" evidence="3">
    <location>
        <begin position="533"/>
        <end position="546"/>
    </location>
</feature>
<feature type="compositionally biased region" description="Polar residues" evidence="3">
    <location>
        <begin position="82"/>
        <end position="97"/>
    </location>
</feature>
<dbReference type="InterPro" id="IPR045173">
    <property type="entry name" value="Cdt1"/>
</dbReference>
<proteinExistence type="inferred from homology"/>
<keyword evidence="2" id="KW-0131">Cell cycle</keyword>
<feature type="compositionally biased region" description="Basic residues" evidence="3">
    <location>
        <begin position="523"/>
        <end position="532"/>
    </location>
</feature>
<reference evidence="6" key="1">
    <citation type="submission" date="2025-08" db="UniProtKB">
        <authorList>
            <consortium name="RefSeq"/>
        </authorList>
    </citation>
    <scope>IDENTIFICATION</scope>
    <source>
        <tissue evidence="6">Seedling</tissue>
    </source>
</reference>
<dbReference type="PANTHER" id="PTHR28637">
    <property type="entry name" value="DNA REPLICATION FACTOR CDT1"/>
    <property type="match status" value="1"/>
</dbReference>
<dbReference type="InterPro" id="IPR032054">
    <property type="entry name" value="Cdt1_C"/>
</dbReference>
<evidence type="ECO:0000256" key="2">
    <source>
        <dbReference type="ARBA" id="ARBA00023306"/>
    </source>
</evidence>
<organism evidence="5 6">
    <name type="scientific">Ziziphus jujuba</name>
    <name type="common">Chinese jujube</name>
    <name type="synonym">Ziziphus sativa</name>
    <dbReference type="NCBI Taxonomy" id="326968"/>
    <lineage>
        <taxon>Eukaryota</taxon>
        <taxon>Viridiplantae</taxon>
        <taxon>Streptophyta</taxon>
        <taxon>Embryophyta</taxon>
        <taxon>Tracheophyta</taxon>
        <taxon>Spermatophyta</taxon>
        <taxon>Magnoliopsida</taxon>
        <taxon>eudicotyledons</taxon>
        <taxon>Gunneridae</taxon>
        <taxon>Pentapetalae</taxon>
        <taxon>rosids</taxon>
        <taxon>fabids</taxon>
        <taxon>Rosales</taxon>
        <taxon>Rhamnaceae</taxon>
        <taxon>Paliureae</taxon>
        <taxon>Ziziphus</taxon>
    </lineage>
</organism>
<dbReference type="InterPro" id="IPR036390">
    <property type="entry name" value="WH_DNA-bd_sf"/>
</dbReference>
<dbReference type="Pfam" id="PF16679">
    <property type="entry name" value="CDT1_C"/>
    <property type="match status" value="1"/>
</dbReference>
<sequence>MREATALFGGSATWQATRQAQAHLSRHQNPTIYIISNLQSFLCQLQSLRTKSASKILTFSSAMSSPEASSSIPFRSKKALKPTSNSKAIDHSPLSSKTPEKPPQLSRRSRNRNVALSIKEVRRAAESLRESNRKQSGDRTDQVASARRKIASWLDDDEAPATKSKNDVGAAARLPEKFESLCEFFNCLDSSIRLLRLKGLMPTFTNICPKIECLTDRRFTYGHLAQLKFILPEVIEIKRVLLLDERTSCMKPNLHVTINVDALENAGKLKSEAGNTNLRKVFRSRLVDFSKSHPEGDEVPKEILPEPFNCTKQDISSKTIKNSSPLSLPEAISYAHTADQPEDSATSLGSDGFPEEIQPVPPNQLKENMHSNINIVPNPLLPMETSSEASKTQQPAVASHLSQSFRRRFSHKVRNEVANSDEKLSEILQHAVHSVPETRLNSISFSEEPCSAHLCDSVNATPSKEISCVNKEDGSPVKNASIHSTPAKLSTPARLMTATPALQPPKRCYMSPVDDSTCSPNKLVRRPPRSRSLKFDTPVKNKKTKDEVPDIDDELLDNETPDIDGESVNSDILDILPEDLLQSIRNKERKAMEEQNPAISQAKRRQKMIACLPKLFNMIHFLFQSISRSVITKEELLHKIISSHSDIVDRREVEEQLCLLLELVPDWISEKLASGGDLLIRINKTSSPESLRSRLEEAK</sequence>
<name>A0ABM3I003_ZIZJJ</name>
<evidence type="ECO:0000313" key="5">
    <source>
        <dbReference type="Proteomes" id="UP001652623"/>
    </source>
</evidence>
<feature type="region of interest" description="Disordered" evidence="3">
    <location>
        <begin position="338"/>
        <end position="363"/>
    </location>
</feature>
<dbReference type="CDD" id="cd08674">
    <property type="entry name" value="Cdt1_m"/>
    <property type="match status" value="1"/>
</dbReference>
<dbReference type="Proteomes" id="UP001652623">
    <property type="component" value="Chromosome 9"/>
</dbReference>
<keyword evidence="5" id="KW-1185">Reference proteome</keyword>
<dbReference type="GeneID" id="107425830"/>
<gene>
    <name evidence="6" type="primary">LOC107425830</name>
</gene>
<accession>A0ABM3I003</accession>
<evidence type="ECO:0000256" key="3">
    <source>
        <dbReference type="SAM" id="MobiDB-lite"/>
    </source>
</evidence>
<dbReference type="SMART" id="SM01075">
    <property type="entry name" value="CDT1"/>
    <property type="match status" value="1"/>
</dbReference>
<feature type="region of interest" description="Disordered" evidence="3">
    <location>
        <begin position="510"/>
        <end position="546"/>
    </location>
</feature>
<evidence type="ECO:0000313" key="6">
    <source>
        <dbReference type="RefSeq" id="XP_048317750.2"/>
    </source>
</evidence>
<dbReference type="InterPro" id="IPR014939">
    <property type="entry name" value="CDT1_Gemini-bd-like"/>
</dbReference>
<feature type="domain" description="CDT1 Geminin-binding" evidence="4">
    <location>
        <begin position="174"/>
        <end position="306"/>
    </location>
</feature>
<evidence type="ECO:0000259" key="4">
    <source>
        <dbReference type="SMART" id="SM01075"/>
    </source>
</evidence>
<protein>
    <submittedName>
        <fullName evidence="6">CDT1-like protein b</fullName>
    </submittedName>
</protein>
<feature type="compositionally biased region" description="Low complexity" evidence="3">
    <location>
        <begin position="65"/>
        <end position="74"/>
    </location>
</feature>
<dbReference type="RefSeq" id="XP_048317750.2">
    <property type="nucleotide sequence ID" value="XM_048461793.2"/>
</dbReference>
<comment type="similarity">
    <text evidence="1">Belongs to the Cdt1 family.</text>
</comment>
<dbReference type="Gene3D" id="1.10.10.1420">
    <property type="entry name" value="DNA replication factor Cdt1, C-terminal WH domain"/>
    <property type="match status" value="1"/>
</dbReference>